<organism evidence="1 2">
    <name type="scientific">Rarobacter faecitabidus</name>
    <dbReference type="NCBI Taxonomy" id="13243"/>
    <lineage>
        <taxon>Bacteria</taxon>
        <taxon>Bacillati</taxon>
        <taxon>Actinomycetota</taxon>
        <taxon>Actinomycetes</taxon>
        <taxon>Micrococcales</taxon>
        <taxon>Rarobacteraceae</taxon>
        <taxon>Rarobacter</taxon>
    </lineage>
</organism>
<comment type="caution">
    <text evidence="1">The sequence shown here is derived from an EMBL/GenBank/DDBJ whole genome shotgun (WGS) entry which is preliminary data.</text>
</comment>
<name>A0A542ZX03_RARFA</name>
<dbReference type="EMBL" id="VFOS01000001">
    <property type="protein sequence ID" value="TQL64829.1"/>
    <property type="molecule type" value="Genomic_DNA"/>
</dbReference>
<dbReference type="RefSeq" id="WP_142120058.1">
    <property type="nucleotide sequence ID" value="NZ_BAAASV010000001.1"/>
</dbReference>
<sequence>MTSDSERLRTYERELASLADSLRQKAANVTRQLAQADLPSLTGIALRGQVDALMTGCRGAATTIEAVARLVAAHRVAAERVQRAIQRVETGLSDALQSALRLAREARRVDRVIPITRVNPWMTVLGTLAPGSDEVRVNYYEHGNACVDPGRVGRALSIAQRIPAIPPPGALAWLSVPSVLARYWN</sequence>
<gene>
    <name evidence="1" type="ORF">FB461_1352</name>
</gene>
<keyword evidence="2" id="KW-1185">Reference proteome</keyword>
<dbReference type="Proteomes" id="UP000315389">
    <property type="component" value="Unassembled WGS sequence"/>
</dbReference>
<reference evidence="1 2" key="1">
    <citation type="submission" date="2019-06" db="EMBL/GenBank/DDBJ databases">
        <title>Sequencing the genomes of 1000 actinobacteria strains.</title>
        <authorList>
            <person name="Klenk H.-P."/>
        </authorList>
    </citation>
    <scope>NUCLEOTIDE SEQUENCE [LARGE SCALE GENOMIC DNA]</scope>
    <source>
        <strain evidence="1 2">DSM 4813</strain>
    </source>
</reference>
<accession>A0A542ZX03</accession>
<evidence type="ECO:0000313" key="1">
    <source>
        <dbReference type="EMBL" id="TQL64829.1"/>
    </source>
</evidence>
<evidence type="ECO:0000313" key="2">
    <source>
        <dbReference type="Proteomes" id="UP000315389"/>
    </source>
</evidence>
<protein>
    <submittedName>
        <fullName evidence="1">Uncharacterized protein</fullName>
    </submittedName>
</protein>
<dbReference type="AlphaFoldDB" id="A0A542ZX03"/>
<proteinExistence type="predicted"/>